<dbReference type="AlphaFoldDB" id="A0A0D8ZVZ2"/>
<dbReference type="Pfam" id="PF12697">
    <property type="entry name" value="Abhydrolase_6"/>
    <property type="match status" value="1"/>
</dbReference>
<dbReference type="InterPro" id="IPR050266">
    <property type="entry name" value="AB_hydrolase_sf"/>
</dbReference>
<dbReference type="Gene3D" id="3.40.50.1820">
    <property type="entry name" value="alpha/beta hydrolase"/>
    <property type="match status" value="1"/>
</dbReference>
<keyword evidence="3" id="KW-1185">Reference proteome</keyword>
<organism evidence="2 3">
    <name type="scientific">Aliterella atlantica CENA595</name>
    <dbReference type="NCBI Taxonomy" id="1618023"/>
    <lineage>
        <taxon>Bacteria</taxon>
        <taxon>Bacillati</taxon>
        <taxon>Cyanobacteriota</taxon>
        <taxon>Cyanophyceae</taxon>
        <taxon>Chroococcidiopsidales</taxon>
        <taxon>Aliterellaceae</taxon>
        <taxon>Aliterella</taxon>
    </lineage>
</organism>
<dbReference type="PRINTS" id="PR00111">
    <property type="entry name" value="ABHYDROLASE"/>
</dbReference>
<evidence type="ECO:0000313" key="2">
    <source>
        <dbReference type="EMBL" id="KJH72915.1"/>
    </source>
</evidence>
<reference evidence="2 3" key="1">
    <citation type="submission" date="2015-02" db="EMBL/GenBank/DDBJ databases">
        <title>Draft genome of a novel marine cyanobacterium (Chroococcales) isolated from South Atlantic Ocean.</title>
        <authorList>
            <person name="Rigonato J."/>
            <person name="Alvarenga D.O."/>
            <person name="Branco L.H."/>
            <person name="Varani A.M."/>
            <person name="Brandini F.P."/>
            <person name="Fiore M.F."/>
        </authorList>
    </citation>
    <scope>NUCLEOTIDE SEQUENCE [LARGE SCALE GENOMIC DNA]</scope>
    <source>
        <strain evidence="2 3">CENA595</strain>
    </source>
</reference>
<dbReference type="EMBL" id="JYON01000003">
    <property type="protein sequence ID" value="KJH72915.1"/>
    <property type="molecule type" value="Genomic_DNA"/>
</dbReference>
<dbReference type="PANTHER" id="PTHR43798">
    <property type="entry name" value="MONOACYLGLYCEROL LIPASE"/>
    <property type="match status" value="1"/>
</dbReference>
<dbReference type="RefSeq" id="WP_045053535.1">
    <property type="nucleotide sequence ID" value="NZ_CAWMDP010000011.1"/>
</dbReference>
<sequence>MIQTPADQFIRVNGINTRYWQVGNQGTSVLFVHGAGASIDYWYKNVFELAQNHRVYALDLVGSGKSDKPDTTYTYDDLAQFVIEFVDAVGLSQLSLVATSGGGAIALKLTSAYPDRVQKLVLANCAGLGKSVGFGMRVSAIPGVGEALNKPSIATAKFLIHQCFYAPQLFLTDEVIDLVYRNIPVEVLKFQLRTFRTAANFLGMKSAFLSSIRECLSKIHCPTLVLWGKQDRVIPVKYAQVAVQAIPNAKLQLFDECGHLIYIECSDAFNKQVLAFLGE</sequence>
<feature type="domain" description="AB hydrolase-1" evidence="1">
    <location>
        <begin position="29"/>
        <end position="270"/>
    </location>
</feature>
<gene>
    <name evidence="2" type="ORF">UH38_05115</name>
</gene>
<dbReference type="PANTHER" id="PTHR43798:SF33">
    <property type="entry name" value="HYDROLASE, PUTATIVE (AFU_ORTHOLOGUE AFUA_2G14860)-RELATED"/>
    <property type="match status" value="1"/>
</dbReference>
<dbReference type="InterPro" id="IPR029058">
    <property type="entry name" value="AB_hydrolase_fold"/>
</dbReference>
<dbReference type="OrthoDB" id="9780765at2"/>
<comment type="caution">
    <text evidence="2">The sequence shown here is derived from an EMBL/GenBank/DDBJ whole genome shotgun (WGS) entry which is preliminary data.</text>
</comment>
<dbReference type="STRING" id="1618023.UH38_05115"/>
<evidence type="ECO:0000259" key="1">
    <source>
        <dbReference type="Pfam" id="PF12697"/>
    </source>
</evidence>
<dbReference type="GO" id="GO:0016020">
    <property type="term" value="C:membrane"/>
    <property type="evidence" value="ECO:0007669"/>
    <property type="project" value="TreeGrafter"/>
</dbReference>
<accession>A0A0D8ZVZ2</accession>
<protein>
    <recommendedName>
        <fullName evidence="1">AB hydrolase-1 domain-containing protein</fullName>
    </recommendedName>
</protein>
<dbReference type="Proteomes" id="UP000032452">
    <property type="component" value="Unassembled WGS sequence"/>
</dbReference>
<proteinExistence type="predicted"/>
<evidence type="ECO:0000313" key="3">
    <source>
        <dbReference type="Proteomes" id="UP000032452"/>
    </source>
</evidence>
<dbReference type="InterPro" id="IPR000073">
    <property type="entry name" value="AB_hydrolase_1"/>
</dbReference>
<name>A0A0D8ZVZ2_9CYAN</name>
<dbReference type="SUPFAM" id="SSF53474">
    <property type="entry name" value="alpha/beta-Hydrolases"/>
    <property type="match status" value="1"/>
</dbReference>